<comment type="caution">
    <text evidence="1">The sequence shown here is derived from an EMBL/GenBank/DDBJ whole genome shotgun (WGS) entry which is preliminary data.</text>
</comment>
<dbReference type="EMBL" id="CAKLBY020000123">
    <property type="protein sequence ID" value="CAK7928284.1"/>
    <property type="molecule type" value="Genomic_DNA"/>
</dbReference>
<accession>A0AAV1U176</accession>
<gene>
    <name evidence="1" type="ORF">PM001_LOCUS13434</name>
</gene>
<evidence type="ECO:0000313" key="1">
    <source>
        <dbReference type="EMBL" id="CAK7928284.1"/>
    </source>
</evidence>
<organism evidence="1 2">
    <name type="scientific">Peronospora matthiolae</name>
    <dbReference type="NCBI Taxonomy" id="2874970"/>
    <lineage>
        <taxon>Eukaryota</taxon>
        <taxon>Sar</taxon>
        <taxon>Stramenopiles</taxon>
        <taxon>Oomycota</taxon>
        <taxon>Peronosporomycetes</taxon>
        <taxon>Peronosporales</taxon>
        <taxon>Peronosporaceae</taxon>
        <taxon>Peronospora</taxon>
    </lineage>
</organism>
<proteinExistence type="predicted"/>
<evidence type="ECO:0000313" key="2">
    <source>
        <dbReference type="Proteomes" id="UP001162060"/>
    </source>
</evidence>
<name>A0AAV1U176_9STRA</name>
<dbReference type="Proteomes" id="UP001162060">
    <property type="component" value="Unassembled WGS sequence"/>
</dbReference>
<dbReference type="AlphaFoldDB" id="A0AAV1U176"/>
<reference evidence="1" key="1">
    <citation type="submission" date="2024-01" db="EMBL/GenBank/DDBJ databases">
        <authorList>
            <person name="Webb A."/>
        </authorList>
    </citation>
    <scope>NUCLEOTIDE SEQUENCE</scope>
    <source>
        <strain evidence="1">Pm1</strain>
    </source>
</reference>
<sequence length="52" mass="5817">MEVEEEERALHTIMWIVCSREFFDRVTQGLREISSMSGIGVSDGGHCLEASS</sequence>
<protein>
    <submittedName>
        <fullName evidence="1">Uncharacterized protein</fullName>
    </submittedName>
</protein>